<evidence type="ECO:0000313" key="2">
    <source>
        <dbReference type="Proteomes" id="UP001549164"/>
    </source>
</evidence>
<protein>
    <submittedName>
        <fullName evidence="1">Uncharacterized protein</fullName>
    </submittedName>
</protein>
<comment type="caution">
    <text evidence="1">The sequence shown here is derived from an EMBL/GenBank/DDBJ whole genome shotgun (WGS) entry which is preliminary data.</text>
</comment>
<dbReference type="Proteomes" id="UP001549164">
    <property type="component" value="Unassembled WGS sequence"/>
</dbReference>
<name>A0ABV2ICS4_9HYPH</name>
<sequence>MIDLLALERAVAGPMRVAVVASERRAALFNHIASFISLGEHAGLSPEGVAAWLVETYQDHGYYEEWSRDSTQSRQERFLEDFVRGRRLLYDDLQVELNEASAIVRAKQWYVDEPPDALFYFDLNVGTFERFAVTLATLTSSAAGVSLQISHDSGWEVTHIAMR</sequence>
<reference evidence="1 2" key="1">
    <citation type="submission" date="2024-06" db="EMBL/GenBank/DDBJ databases">
        <title>Genomic Encyclopedia of Type Strains, Phase IV (KMG-IV): sequencing the most valuable type-strain genomes for metagenomic binning, comparative biology and taxonomic classification.</title>
        <authorList>
            <person name="Goeker M."/>
        </authorList>
    </citation>
    <scope>NUCLEOTIDE SEQUENCE [LARGE SCALE GENOMIC DNA]</scope>
    <source>
        <strain evidence="1 2">DSM 28102</strain>
    </source>
</reference>
<accession>A0ABV2ICS4</accession>
<organism evidence="1 2">
    <name type="scientific">Martelella mangrovi</name>
    <dbReference type="NCBI Taxonomy" id="1397477"/>
    <lineage>
        <taxon>Bacteria</taxon>
        <taxon>Pseudomonadati</taxon>
        <taxon>Pseudomonadota</taxon>
        <taxon>Alphaproteobacteria</taxon>
        <taxon>Hyphomicrobiales</taxon>
        <taxon>Aurantimonadaceae</taxon>
        <taxon>Martelella</taxon>
    </lineage>
</organism>
<gene>
    <name evidence="1" type="ORF">ABID12_002667</name>
</gene>
<keyword evidence="2" id="KW-1185">Reference proteome</keyword>
<proteinExistence type="predicted"/>
<evidence type="ECO:0000313" key="1">
    <source>
        <dbReference type="EMBL" id="MET3600716.1"/>
    </source>
</evidence>
<dbReference type="EMBL" id="JBEPLY010000009">
    <property type="protein sequence ID" value="MET3600716.1"/>
    <property type="molecule type" value="Genomic_DNA"/>
</dbReference>
<dbReference type="RefSeq" id="WP_354434603.1">
    <property type="nucleotide sequence ID" value="NZ_JBEPLY010000009.1"/>
</dbReference>